<gene>
    <name evidence="7" type="ORF">HCJ59_04730</name>
</gene>
<dbReference type="InterPro" id="IPR006128">
    <property type="entry name" value="Lipoprotein_PsaA-like"/>
</dbReference>
<organism evidence="7 8">
    <name type="scientific">Listeria immobilis</name>
    <dbReference type="NCBI Taxonomy" id="2713502"/>
    <lineage>
        <taxon>Bacteria</taxon>
        <taxon>Bacillati</taxon>
        <taxon>Bacillota</taxon>
        <taxon>Bacilli</taxon>
        <taxon>Bacillales</taxon>
        <taxon>Listeriaceae</taxon>
        <taxon>Listeria</taxon>
    </lineage>
</organism>
<dbReference type="InterPro" id="IPR006129">
    <property type="entry name" value="AdhesinB"/>
</dbReference>
<evidence type="ECO:0000256" key="5">
    <source>
        <dbReference type="SAM" id="MobiDB-lite"/>
    </source>
</evidence>
<dbReference type="PROSITE" id="PS51257">
    <property type="entry name" value="PROKAR_LIPOPROTEIN"/>
    <property type="match status" value="1"/>
</dbReference>
<dbReference type="EMBL" id="JAASUB010000005">
    <property type="protein sequence ID" value="MBC1509204.1"/>
    <property type="molecule type" value="Genomic_DNA"/>
</dbReference>
<dbReference type="SUPFAM" id="SSF53807">
    <property type="entry name" value="Helical backbone' metal receptor"/>
    <property type="match status" value="1"/>
</dbReference>
<comment type="caution">
    <text evidence="7">The sequence shown here is derived from an EMBL/GenBank/DDBJ whole genome shotgun (WGS) entry which is preliminary data.</text>
</comment>
<evidence type="ECO:0000256" key="2">
    <source>
        <dbReference type="ARBA" id="ARBA00022729"/>
    </source>
</evidence>
<feature type="compositionally biased region" description="Basic and acidic residues" evidence="5">
    <location>
        <begin position="129"/>
        <end position="153"/>
    </location>
</feature>
<dbReference type="PRINTS" id="PR00690">
    <property type="entry name" value="ADHESNFAMILY"/>
</dbReference>
<dbReference type="PANTHER" id="PTHR42953">
    <property type="entry name" value="HIGH-AFFINITY ZINC UPTAKE SYSTEM PROTEIN ZNUA-RELATED"/>
    <property type="match status" value="1"/>
</dbReference>
<dbReference type="PANTHER" id="PTHR42953:SF8">
    <property type="entry name" value="ZINT DOMAIN-CONTAINING PROTEIN"/>
    <property type="match status" value="1"/>
</dbReference>
<evidence type="ECO:0000256" key="6">
    <source>
        <dbReference type="SAM" id="SignalP"/>
    </source>
</evidence>
<feature type="coiled-coil region" evidence="4">
    <location>
        <begin position="183"/>
        <end position="210"/>
    </location>
</feature>
<dbReference type="InterPro" id="IPR050492">
    <property type="entry name" value="Bact_metal-bind_prot9"/>
</dbReference>
<proteinExistence type="inferred from homology"/>
<dbReference type="RefSeq" id="WP_185395536.1">
    <property type="nucleotide sequence ID" value="NZ_JAASTZ010000004.1"/>
</dbReference>
<evidence type="ECO:0000256" key="4">
    <source>
        <dbReference type="SAM" id="Coils"/>
    </source>
</evidence>
<accession>A0ABR6SU45</accession>
<name>A0ABR6SU45_9LIST</name>
<feature type="region of interest" description="Disordered" evidence="5">
    <location>
        <begin position="120"/>
        <end position="153"/>
    </location>
</feature>
<evidence type="ECO:0000256" key="1">
    <source>
        <dbReference type="ARBA" id="ARBA00022448"/>
    </source>
</evidence>
<keyword evidence="2 6" id="KW-0732">Signal</keyword>
<feature type="chain" id="PRO_5047523728" evidence="6">
    <location>
        <begin position="21"/>
        <end position="325"/>
    </location>
</feature>
<dbReference type="Proteomes" id="UP000587800">
    <property type="component" value="Unassembled WGS sequence"/>
</dbReference>
<keyword evidence="8" id="KW-1185">Reference proteome</keyword>
<keyword evidence="4" id="KW-0175">Coiled coil</keyword>
<comment type="similarity">
    <text evidence="3">Belongs to the bacterial solute-binding protein 9 family.</text>
</comment>
<dbReference type="InterPro" id="IPR006127">
    <property type="entry name" value="ZnuA-like"/>
</dbReference>
<evidence type="ECO:0000313" key="7">
    <source>
        <dbReference type="EMBL" id="MBC1509204.1"/>
    </source>
</evidence>
<evidence type="ECO:0000313" key="8">
    <source>
        <dbReference type="Proteomes" id="UP000587800"/>
    </source>
</evidence>
<keyword evidence="1 3" id="KW-0813">Transport</keyword>
<dbReference type="Pfam" id="PF01297">
    <property type="entry name" value="ZnuA"/>
    <property type="match status" value="1"/>
</dbReference>
<dbReference type="Gene3D" id="3.40.50.1980">
    <property type="entry name" value="Nitrogenase molybdenum iron protein domain"/>
    <property type="match status" value="2"/>
</dbReference>
<sequence>MKKRYFMMLTALLSTILILAGCSSEKDTSKTSSDKLTVYTTVYPLQYLTEQIGGKYVEVSSIYPPGSDAHSFEPTQKDMMKIADSDLFFYIGLGMEGFVNKAEKTLANENVSFVPTAEKLDLPTDPDAAEEHNHENEEEHDHESEEEHNHGDINPHVWLNPVYMEQMATLVKDRLVKEMPSQKETFEKNYQTVEDNLKQLDQNFRTVTSNAKQKDFVTAHAAYSYWETEYQLHQIPIAGVSTSDEPSQKKLQSIVDKINAEQIPYIMLEQNTNSKIADVIQQETNTKTLTLHNLETLTQKDIDQNRDYLSIMEDNLAALKEGLNY</sequence>
<dbReference type="PRINTS" id="PR00691">
    <property type="entry name" value="ADHESINB"/>
</dbReference>
<evidence type="ECO:0000256" key="3">
    <source>
        <dbReference type="RuleBase" id="RU003512"/>
    </source>
</evidence>
<feature type="signal peptide" evidence="6">
    <location>
        <begin position="1"/>
        <end position="20"/>
    </location>
</feature>
<protein>
    <submittedName>
        <fullName evidence="7">Zinc ABC transporter substrate-binding protein</fullName>
    </submittedName>
</protein>
<reference evidence="7 8" key="1">
    <citation type="submission" date="2020-03" db="EMBL/GenBank/DDBJ databases">
        <title>Soil Listeria distribution.</title>
        <authorList>
            <person name="Liao J."/>
            <person name="Wiedmann M."/>
        </authorList>
    </citation>
    <scope>NUCLEOTIDE SEQUENCE [LARGE SCALE GENOMIC DNA]</scope>
    <source>
        <strain evidence="7 8">FSL L7-1515</strain>
    </source>
</reference>
<dbReference type="CDD" id="cd01017">
    <property type="entry name" value="AdcA"/>
    <property type="match status" value="1"/>
</dbReference>